<feature type="transmembrane region" description="Helical" evidence="7">
    <location>
        <begin position="6"/>
        <end position="26"/>
    </location>
</feature>
<gene>
    <name evidence="8" type="ORF">ACFPCV_35980</name>
</gene>
<evidence type="ECO:0000256" key="2">
    <source>
        <dbReference type="ARBA" id="ARBA00008854"/>
    </source>
</evidence>
<dbReference type="InterPro" id="IPR023353">
    <property type="entry name" value="LemA-like_dom_sf"/>
</dbReference>
<comment type="caution">
    <text evidence="8">The sequence shown here is derived from an EMBL/GenBank/DDBJ whole genome shotgun (WGS) entry which is preliminary data.</text>
</comment>
<evidence type="ECO:0000256" key="7">
    <source>
        <dbReference type="SAM" id="Phobius"/>
    </source>
</evidence>
<evidence type="ECO:0000256" key="6">
    <source>
        <dbReference type="SAM" id="MobiDB-lite"/>
    </source>
</evidence>
<name>A0ABV9SC79_9PSEU</name>
<reference evidence="9" key="1">
    <citation type="journal article" date="2019" name="Int. J. Syst. Evol. Microbiol.">
        <title>The Global Catalogue of Microorganisms (GCM) 10K type strain sequencing project: providing services to taxonomists for standard genome sequencing and annotation.</title>
        <authorList>
            <consortium name="The Broad Institute Genomics Platform"/>
            <consortium name="The Broad Institute Genome Sequencing Center for Infectious Disease"/>
            <person name="Wu L."/>
            <person name="Ma J."/>
        </authorList>
    </citation>
    <scope>NUCLEOTIDE SEQUENCE [LARGE SCALE GENOMIC DNA]</scope>
    <source>
        <strain evidence="9">ZS-22-S1</strain>
    </source>
</reference>
<organism evidence="8 9">
    <name type="scientific">Actinophytocola glycyrrhizae</name>
    <dbReference type="NCBI Taxonomy" id="2044873"/>
    <lineage>
        <taxon>Bacteria</taxon>
        <taxon>Bacillati</taxon>
        <taxon>Actinomycetota</taxon>
        <taxon>Actinomycetes</taxon>
        <taxon>Pseudonocardiales</taxon>
        <taxon>Pseudonocardiaceae</taxon>
    </lineage>
</organism>
<dbReference type="InterPro" id="IPR007156">
    <property type="entry name" value="MamQ_LemA"/>
</dbReference>
<evidence type="ECO:0000256" key="5">
    <source>
        <dbReference type="ARBA" id="ARBA00023136"/>
    </source>
</evidence>
<feature type="region of interest" description="Disordered" evidence="6">
    <location>
        <begin position="185"/>
        <end position="225"/>
    </location>
</feature>
<evidence type="ECO:0000256" key="1">
    <source>
        <dbReference type="ARBA" id="ARBA00004167"/>
    </source>
</evidence>
<evidence type="ECO:0000256" key="3">
    <source>
        <dbReference type="ARBA" id="ARBA00022692"/>
    </source>
</evidence>
<accession>A0ABV9SC79</accession>
<proteinExistence type="inferred from homology"/>
<dbReference type="Proteomes" id="UP001595859">
    <property type="component" value="Unassembled WGS sequence"/>
</dbReference>
<evidence type="ECO:0000313" key="8">
    <source>
        <dbReference type="EMBL" id="MFC4858927.1"/>
    </source>
</evidence>
<comment type="similarity">
    <text evidence="2">Belongs to the LemA family.</text>
</comment>
<keyword evidence="4 7" id="KW-1133">Transmembrane helix</keyword>
<dbReference type="SUPFAM" id="SSF140478">
    <property type="entry name" value="LemA-like"/>
    <property type="match status" value="1"/>
</dbReference>
<evidence type="ECO:0000313" key="9">
    <source>
        <dbReference type="Proteomes" id="UP001595859"/>
    </source>
</evidence>
<comment type="subcellular location">
    <subcellularLocation>
        <location evidence="1">Membrane</location>
        <topology evidence="1">Single-pass membrane protein</topology>
    </subcellularLocation>
</comment>
<feature type="compositionally biased region" description="Pro residues" evidence="6">
    <location>
        <begin position="200"/>
        <end position="225"/>
    </location>
</feature>
<keyword evidence="9" id="KW-1185">Reference proteome</keyword>
<dbReference type="PANTHER" id="PTHR34478:SF1">
    <property type="entry name" value="PROTEIN LEMA"/>
    <property type="match status" value="1"/>
</dbReference>
<dbReference type="RefSeq" id="WP_378061669.1">
    <property type="nucleotide sequence ID" value="NZ_JBHSIS010000024.1"/>
</dbReference>
<protein>
    <submittedName>
        <fullName evidence="8">LemA family protein</fullName>
    </submittedName>
</protein>
<sequence>MEAVLIILLVVVAILVIAVGAVISMYNRFARQRNTIEESWRQIDVELQRRHDLIGNLVEVTKAAARFEQQTLTQVVAARTQAVAAHGAGPAAQGQAEQALNGALSNFFAVAEQYPNLKANQNFLDLQQQMVETEDRIAAGRRFYNGNVRAYNTRFDTFPSSMVANFGKFRKKEYYEVDDPNVRAAPSLKGAFDSLTGPSAPTPPPGQPAIGTQPPPPAPQQPPPG</sequence>
<evidence type="ECO:0000256" key="4">
    <source>
        <dbReference type="ARBA" id="ARBA00022989"/>
    </source>
</evidence>
<dbReference type="PANTHER" id="PTHR34478">
    <property type="entry name" value="PROTEIN LEMA"/>
    <property type="match status" value="1"/>
</dbReference>
<dbReference type="Gene3D" id="1.20.1440.20">
    <property type="entry name" value="LemA-like domain"/>
    <property type="match status" value="1"/>
</dbReference>
<dbReference type="EMBL" id="JBHSIS010000024">
    <property type="protein sequence ID" value="MFC4858927.1"/>
    <property type="molecule type" value="Genomic_DNA"/>
</dbReference>
<keyword evidence="3 7" id="KW-0812">Transmembrane</keyword>
<dbReference type="Pfam" id="PF04011">
    <property type="entry name" value="LemA"/>
    <property type="match status" value="1"/>
</dbReference>
<keyword evidence="5 7" id="KW-0472">Membrane</keyword>